<protein>
    <recommendedName>
        <fullName evidence="3">Lipoprotein</fullName>
    </recommendedName>
</protein>
<gene>
    <name evidence="1" type="ORF">VP395_03035</name>
</gene>
<evidence type="ECO:0008006" key="3">
    <source>
        <dbReference type="Google" id="ProtNLM"/>
    </source>
</evidence>
<evidence type="ECO:0000313" key="2">
    <source>
        <dbReference type="Proteomes" id="UP001416393"/>
    </source>
</evidence>
<organism evidence="1 2">
    <name type="scientific">Mariniflexile soesokkakense</name>
    <dbReference type="NCBI Taxonomy" id="1343160"/>
    <lineage>
        <taxon>Bacteria</taxon>
        <taxon>Pseudomonadati</taxon>
        <taxon>Bacteroidota</taxon>
        <taxon>Flavobacteriia</taxon>
        <taxon>Flavobacteriales</taxon>
        <taxon>Flavobacteriaceae</taxon>
        <taxon>Mariniflexile</taxon>
    </lineage>
</organism>
<dbReference type="EMBL" id="JAZHYP010000001">
    <property type="protein sequence ID" value="MEN3322685.1"/>
    <property type="molecule type" value="Genomic_DNA"/>
</dbReference>
<dbReference type="Proteomes" id="UP001416393">
    <property type="component" value="Unassembled WGS sequence"/>
</dbReference>
<proteinExistence type="predicted"/>
<reference evidence="1 2" key="1">
    <citation type="submission" date="2024-01" db="EMBL/GenBank/DDBJ databases">
        <title>Mariniflexile litorale sp. nov., isolated from the shallow sediments of the Sea of Japan.</title>
        <authorList>
            <person name="Romanenko L."/>
            <person name="Bystritskaya E."/>
            <person name="Isaeva M."/>
        </authorList>
    </citation>
    <scope>NUCLEOTIDE SEQUENCE [LARGE SCALE GENOMIC DNA]</scope>
    <source>
        <strain evidence="1 2">KCTC 32427</strain>
    </source>
</reference>
<keyword evidence="2" id="KW-1185">Reference proteome</keyword>
<comment type="caution">
    <text evidence="1">The sequence shown here is derived from an EMBL/GenBank/DDBJ whole genome shotgun (WGS) entry which is preliminary data.</text>
</comment>
<dbReference type="RefSeq" id="WP_346240229.1">
    <property type="nucleotide sequence ID" value="NZ_JAZHYP010000001.1"/>
</dbReference>
<evidence type="ECO:0000313" key="1">
    <source>
        <dbReference type="EMBL" id="MEN3322685.1"/>
    </source>
</evidence>
<accession>A0ABV0A8W0</accession>
<name>A0ABV0A8W0_9FLAO</name>
<sequence length="45" mass="5332">MNHFFFMVFWWAWFSSSIQACSLLFKATGAIKHTPLKGRMFSLFL</sequence>